<evidence type="ECO:0000313" key="3">
    <source>
        <dbReference type="Proteomes" id="UP000019380"/>
    </source>
</evidence>
<evidence type="ECO:0000256" key="1">
    <source>
        <dbReference type="SAM" id="Phobius"/>
    </source>
</evidence>
<comment type="caution">
    <text evidence="2">The sequence shown here is derived from an EMBL/GenBank/DDBJ whole genome shotgun (WGS) entry which is preliminary data.</text>
</comment>
<keyword evidence="1" id="KW-0812">Transmembrane</keyword>
<keyword evidence="1" id="KW-1133">Transmembrane helix</keyword>
<proteinExistence type="predicted"/>
<dbReference type="EMBL" id="CBXG010000014">
    <property type="protein sequence ID" value="CDM03335.1"/>
    <property type="molecule type" value="Genomic_DNA"/>
</dbReference>
<accession>W6PH31</accession>
<keyword evidence="1" id="KW-0472">Membrane</keyword>
<organism evidence="2 3">
    <name type="scientific">Bacteroides xylanisolvens SD CC 1b</name>
    <dbReference type="NCBI Taxonomy" id="702447"/>
    <lineage>
        <taxon>Bacteria</taxon>
        <taxon>Pseudomonadati</taxon>
        <taxon>Bacteroidota</taxon>
        <taxon>Bacteroidia</taxon>
        <taxon>Bacteroidales</taxon>
        <taxon>Bacteroidaceae</taxon>
        <taxon>Bacteroides</taxon>
    </lineage>
</organism>
<protein>
    <submittedName>
        <fullName evidence="2">Uncharacterized protein</fullName>
    </submittedName>
</protein>
<evidence type="ECO:0000313" key="2">
    <source>
        <dbReference type="EMBL" id="CDM03335.1"/>
    </source>
</evidence>
<name>W6PH31_9BACE</name>
<reference evidence="2 3" key="1">
    <citation type="submission" date="2013-12" db="EMBL/GenBank/DDBJ databases">
        <title>Improved hybrid genome assemblies of Bacteroides xylanisolvens SD CC 1b and Bacteroides xylanisolvens SD CC 2a using Illumina and 454 Sequencing.</title>
        <authorList>
            <person name="Ramaraj T."/>
            <person name="Sundararajan A."/>
            <person name="Mudge J."/>
            <person name="Schilkey F.D."/>
            <person name="Delvecchio V."/>
            <person name="Donlon M."/>
            <person name="Ziemer C."/>
        </authorList>
    </citation>
    <scope>NUCLEOTIDE SEQUENCE [LARGE SCALE GENOMIC DNA]</scope>
</reference>
<feature type="transmembrane region" description="Helical" evidence="1">
    <location>
        <begin position="12"/>
        <end position="30"/>
    </location>
</feature>
<dbReference type="Proteomes" id="UP000019380">
    <property type="component" value="Unassembled WGS sequence"/>
</dbReference>
<sequence>MRSTPDLTKVSISCSAIFFAIAVIGLGLILSNNRCLQGKVLI</sequence>
<gene>
    <name evidence="2" type="ORF">BN890_8880</name>
</gene>
<dbReference type="AlphaFoldDB" id="W6PH31"/>